<reference evidence="1 2" key="1">
    <citation type="submission" date="2023-07" db="EMBL/GenBank/DDBJ databases">
        <title>Genomic Encyclopedia of Type Strains, Phase IV (KMG-IV): sequencing the most valuable type-strain genomes for metagenomic binning, comparative biology and taxonomic classification.</title>
        <authorList>
            <person name="Goeker M."/>
        </authorList>
    </citation>
    <scope>NUCLEOTIDE SEQUENCE [LARGE SCALE GENOMIC DNA]</scope>
    <source>
        <strain evidence="1 2">B6-8</strain>
    </source>
</reference>
<keyword evidence="2" id="KW-1185">Reference proteome</keyword>
<dbReference type="EMBL" id="JAUSVO010000003">
    <property type="protein sequence ID" value="MDQ0437983.1"/>
    <property type="molecule type" value="Genomic_DNA"/>
</dbReference>
<proteinExistence type="predicted"/>
<gene>
    <name evidence="1" type="ORF">QO014_002375</name>
</gene>
<comment type="caution">
    <text evidence="1">The sequence shown here is derived from an EMBL/GenBank/DDBJ whole genome shotgun (WGS) entry which is preliminary data.</text>
</comment>
<dbReference type="Proteomes" id="UP001241603">
    <property type="component" value="Unassembled WGS sequence"/>
</dbReference>
<protein>
    <submittedName>
        <fullName evidence="1">Uncharacterized protein</fullName>
    </submittedName>
</protein>
<evidence type="ECO:0000313" key="1">
    <source>
        <dbReference type="EMBL" id="MDQ0437983.1"/>
    </source>
</evidence>
<evidence type="ECO:0000313" key="2">
    <source>
        <dbReference type="Proteomes" id="UP001241603"/>
    </source>
</evidence>
<organism evidence="1 2">
    <name type="scientific">Kaistia dalseonensis</name>
    <dbReference type="NCBI Taxonomy" id="410840"/>
    <lineage>
        <taxon>Bacteria</taxon>
        <taxon>Pseudomonadati</taxon>
        <taxon>Pseudomonadota</taxon>
        <taxon>Alphaproteobacteria</taxon>
        <taxon>Hyphomicrobiales</taxon>
        <taxon>Kaistiaceae</taxon>
        <taxon>Kaistia</taxon>
    </lineage>
</organism>
<sequence length="66" mass="7148">MTKVSLSRQIQAVDVARRRMNGGPAPRQAEATMIAADLDAVGTTLRWLQANEEAIRKIKAEQGDAA</sequence>
<accession>A0ABU0H7W6</accession>
<dbReference type="RefSeq" id="WP_266348907.1">
    <property type="nucleotide sequence ID" value="NZ_JAPKNG010000003.1"/>
</dbReference>
<name>A0ABU0H7W6_9HYPH</name>